<feature type="compositionally biased region" description="Polar residues" evidence="1">
    <location>
        <begin position="259"/>
        <end position="279"/>
    </location>
</feature>
<reference evidence="3" key="1">
    <citation type="journal article" date="2019" name="Nat. Commun.">
        <title>The genome of broomcorn millet.</title>
        <authorList>
            <person name="Zou C."/>
            <person name="Miki D."/>
            <person name="Li D."/>
            <person name="Tang Q."/>
            <person name="Xiao L."/>
            <person name="Rajput S."/>
            <person name="Deng P."/>
            <person name="Jia W."/>
            <person name="Huang R."/>
            <person name="Zhang M."/>
            <person name="Sun Y."/>
            <person name="Hu J."/>
            <person name="Fu X."/>
            <person name="Schnable P.S."/>
            <person name="Li F."/>
            <person name="Zhang H."/>
            <person name="Feng B."/>
            <person name="Zhu X."/>
            <person name="Liu R."/>
            <person name="Schnable J.C."/>
            <person name="Zhu J.-K."/>
            <person name="Zhang H."/>
        </authorList>
    </citation>
    <scope>NUCLEOTIDE SEQUENCE [LARGE SCALE GENOMIC DNA]</scope>
</reference>
<proteinExistence type="predicted"/>
<accession>A0A3L6Q385</accession>
<dbReference type="Proteomes" id="UP000275267">
    <property type="component" value="Unassembled WGS sequence"/>
</dbReference>
<comment type="caution">
    <text evidence="2">The sequence shown here is derived from an EMBL/GenBank/DDBJ whole genome shotgun (WGS) entry which is preliminary data.</text>
</comment>
<feature type="region of interest" description="Disordered" evidence="1">
    <location>
        <begin position="145"/>
        <end position="181"/>
    </location>
</feature>
<keyword evidence="3" id="KW-1185">Reference proteome</keyword>
<evidence type="ECO:0000313" key="3">
    <source>
        <dbReference type="Proteomes" id="UP000275267"/>
    </source>
</evidence>
<dbReference type="AlphaFoldDB" id="A0A3L6Q385"/>
<dbReference type="STRING" id="4540.A0A3L6Q385"/>
<dbReference type="EMBL" id="PQIB02000013">
    <property type="protein sequence ID" value="RLM73099.1"/>
    <property type="molecule type" value="Genomic_DNA"/>
</dbReference>
<name>A0A3L6Q385_PANMI</name>
<dbReference type="PANTHER" id="PTHR47069:SF14">
    <property type="entry name" value="OS07G0253400 PROTEIN"/>
    <property type="match status" value="1"/>
</dbReference>
<organism evidence="2 3">
    <name type="scientific">Panicum miliaceum</name>
    <name type="common">Proso millet</name>
    <name type="synonym">Broomcorn millet</name>
    <dbReference type="NCBI Taxonomy" id="4540"/>
    <lineage>
        <taxon>Eukaryota</taxon>
        <taxon>Viridiplantae</taxon>
        <taxon>Streptophyta</taxon>
        <taxon>Embryophyta</taxon>
        <taxon>Tracheophyta</taxon>
        <taxon>Spermatophyta</taxon>
        <taxon>Magnoliopsida</taxon>
        <taxon>Liliopsida</taxon>
        <taxon>Poales</taxon>
        <taxon>Poaceae</taxon>
        <taxon>PACMAD clade</taxon>
        <taxon>Panicoideae</taxon>
        <taxon>Panicodae</taxon>
        <taxon>Paniceae</taxon>
        <taxon>Panicinae</taxon>
        <taxon>Panicum</taxon>
        <taxon>Panicum sect. Panicum</taxon>
    </lineage>
</organism>
<gene>
    <name evidence="2" type="ORF">C2845_PM15G05410</name>
</gene>
<dbReference type="PANTHER" id="PTHR47069">
    <property type="match status" value="1"/>
</dbReference>
<feature type="region of interest" description="Disordered" evidence="1">
    <location>
        <begin position="1"/>
        <end position="43"/>
    </location>
</feature>
<evidence type="ECO:0000256" key="1">
    <source>
        <dbReference type="SAM" id="MobiDB-lite"/>
    </source>
</evidence>
<protein>
    <submittedName>
        <fullName evidence="2">Uncharacterized protein</fullName>
    </submittedName>
</protein>
<evidence type="ECO:0000313" key="2">
    <source>
        <dbReference type="EMBL" id="RLM73099.1"/>
    </source>
</evidence>
<sequence>MERGQRGASKDTGGGGEREAARGGVVAEGKADKVGPPVSYSGERVKGAGAGRAVLGHVGRAGRSASWAGAGLQHAGSCGGVACQKQLCRARQCAGGGADWAPWGAMHACQLNSGASSSVAGALTSLRAHGGGNNDVFIGGLSSGAGGGGGRRRANSSLGAASRRRQRANASNRGGGRGRGVAVEEVEDLGSSGGPPGKPYLKKVLKGPPANLDYLEEMFRGNTVDGSIAFVPGDDYGEGQEGAADEWAEEVEENYVKTPRSTSSQKSKRSLGSTTSTFDSPVKKSKSPMIRYVKDISITFKEPVQVKNKEMLKCAGEKEVVSVKRCQQLAFECGIEQTSDVVFVVAKMFQDPF</sequence>
<feature type="region of interest" description="Disordered" evidence="1">
    <location>
        <begin position="255"/>
        <end position="283"/>
    </location>
</feature>